<organism evidence="2 3">
    <name type="scientific">Aspergillus keveii</name>
    <dbReference type="NCBI Taxonomy" id="714993"/>
    <lineage>
        <taxon>Eukaryota</taxon>
        <taxon>Fungi</taxon>
        <taxon>Dikarya</taxon>
        <taxon>Ascomycota</taxon>
        <taxon>Pezizomycotina</taxon>
        <taxon>Eurotiomycetes</taxon>
        <taxon>Eurotiomycetidae</taxon>
        <taxon>Eurotiales</taxon>
        <taxon>Aspergillaceae</taxon>
        <taxon>Aspergillus</taxon>
        <taxon>Aspergillus subgen. Nidulantes</taxon>
    </lineage>
</organism>
<dbReference type="EMBL" id="JBFTWV010000064">
    <property type="protein sequence ID" value="KAL2792921.1"/>
    <property type="molecule type" value="Genomic_DNA"/>
</dbReference>
<feature type="compositionally biased region" description="Polar residues" evidence="1">
    <location>
        <begin position="129"/>
        <end position="138"/>
    </location>
</feature>
<evidence type="ECO:0000313" key="3">
    <source>
        <dbReference type="Proteomes" id="UP001610563"/>
    </source>
</evidence>
<feature type="compositionally biased region" description="Basic and acidic residues" evidence="1">
    <location>
        <begin position="57"/>
        <end position="86"/>
    </location>
</feature>
<accession>A0ABR4G1N8</accession>
<sequence>MKPLAGVSLSLFLVGNTERNGCGPKVQLQALEGIKKAISKKRKKDALLEGKIKRATEAELKREMQKEKGKAARGGENREHTKERSATSHCQVSVFPPTTGLPALIRPRPFSVRSQSHTQHRLSSPEVANCSQPFSETGSPDELP</sequence>
<proteinExistence type="predicted"/>
<gene>
    <name evidence="2" type="ORF">BJX66DRAFT_233854</name>
</gene>
<dbReference type="Proteomes" id="UP001610563">
    <property type="component" value="Unassembled WGS sequence"/>
</dbReference>
<evidence type="ECO:0000313" key="2">
    <source>
        <dbReference type="EMBL" id="KAL2792921.1"/>
    </source>
</evidence>
<comment type="caution">
    <text evidence="2">The sequence shown here is derived from an EMBL/GenBank/DDBJ whole genome shotgun (WGS) entry which is preliminary data.</text>
</comment>
<reference evidence="2 3" key="1">
    <citation type="submission" date="2024-07" db="EMBL/GenBank/DDBJ databases">
        <title>Section-level genome sequencing and comparative genomics of Aspergillus sections Usti and Cavernicolus.</title>
        <authorList>
            <consortium name="Lawrence Berkeley National Laboratory"/>
            <person name="Nybo J.L."/>
            <person name="Vesth T.C."/>
            <person name="Theobald S."/>
            <person name="Frisvad J.C."/>
            <person name="Larsen T.O."/>
            <person name="Kjaerboelling I."/>
            <person name="Rothschild-Mancinelli K."/>
            <person name="Lyhne E.K."/>
            <person name="Kogle M.E."/>
            <person name="Barry K."/>
            <person name="Clum A."/>
            <person name="Na H."/>
            <person name="Ledsgaard L."/>
            <person name="Lin J."/>
            <person name="Lipzen A."/>
            <person name="Kuo A."/>
            <person name="Riley R."/>
            <person name="Mondo S."/>
            <person name="Labutti K."/>
            <person name="Haridas S."/>
            <person name="Pangalinan J."/>
            <person name="Salamov A.A."/>
            <person name="Simmons B.A."/>
            <person name="Magnuson J.K."/>
            <person name="Chen J."/>
            <person name="Drula E."/>
            <person name="Henrissat B."/>
            <person name="Wiebenga A."/>
            <person name="Lubbers R.J."/>
            <person name="Gomes A.C."/>
            <person name="Makela M.R."/>
            <person name="Stajich J."/>
            <person name="Grigoriev I.V."/>
            <person name="Mortensen U.H."/>
            <person name="De Vries R.P."/>
            <person name="Baker S.E."/>
            <person name="Andersen M.R."/>
        </authorList>
    </citation>
    <scope>NUCLEOTIDE SEQUENCE [LARGE SCALE GENOMIC DNA]</scope>
    <source>
        <strain evidence="2 3">CBS 209.92</strain>
    </source>
</reference>
<evidence type="ECO:0000256" key="1">
    <source>
        <dbReference type="SAM" id="MobiDB-lite"/>
    </source>
</evidence>
<keyword evidence="3" id="KW-1185">Reference proteome</keyword>
<feature type="region of interest" description="Disordered" evidence="1">
    <location>
        <begin position="57"/>
        <end position="144"/>
    </location>
</feature>
<name>A0ABR4G1N8_9EURO</name>
<protein>
    <submittedName>
        <fullName evidence="2">Uncharacterized protein</fullName>
    </submittedName>
</protein>